<dbReference type="Pfam" id="PF02992">
    <property type="entry name" value="Transposase_21"/>
    <property type="match status" value="2"/>
</dbReference>
<feature type="region of interest" description="Disordered" evidence="1">
    <location>
        <begin position="334"/>
        <end position="361"/>
    </location>
</feature>
<name>A0AAW2JDQ6_9LAMI</name>
<protein>
    <submittedName>
        <fullName evidence="2">Uncharacterized protein</fullName>
    </submittedName>
</protein>
<evidence type="ECO:0000256" key="1">
    <source>
        <dbReference type="SAM" id="MobiDB-lite"/>
    </source>
</evidence>
<gene>
    <name evidence="2" type="ORF">Scaly_2593600</name>
</gene>
<evidence type="ECO:0000313" key="2">
    <source>
        <dbReference type="EMBL" id="KAL0292363.1"/>
    </source>
</evidence>
<reference evidence="2" key="1">
    <citation type="submission" date="2020-06" db="EMBL/GenBank/DDBJ databases">
        <authorList>
            <person name="Li T."/>
            <person name="Hu X."/>
            <person name="Zhang T."/>
            <person name="Song X."/>
            <person name="Zhang H."/>
            <person name="Dai N."/>
            <person name="Sheng W."/>
            <person name="Hou X."/>
            <person name="Wei L."/>
        </authorList>
    </citation>
    <scope>NUCLEOTIDE SEQUENCE</scope>
    <source>
        <strain evidence="2">KEN8</strain>
        <tissue evidence="2">Leaf</tissue>
    </source>
</reference>
<dbReference type="InterPro" id="IPR004242">
    <property type="entry name" value="Transposase_21"/>
</dbReference>
<dbReference type="AlphaFoldDB" id="A0AAW2JDQ6"/>
<feature type="compositionally biased region" description="Basic and acidic residues" evidence="1">
    <location>
        <begin position="345"/>
        <end position="355"/>
    </location>
</feature>
<accession>A0AAW2JDQ6</accession>
<dbReference type="PANTHER" id="PTHR10775:SF166">
    <property type="entry name" value="OS04G0146034 PROTEIN"/>
    <property type="match status" value="1"/>
</dbReference>
<comment type="caution">
    <text evidence="2">The sequence shown here is derived from an EMBL/GenBank/DDBJ whole genome shotgun (WGS) entry which is preliminary data.</text>
</comment>
<proteinExistence type="predicted"/>
<organism evidence="2">
    <name type="scientific">Sesamum calycinum</name>
    <dbReference type="NCBI Taxonomy" id="2727403"/>
    <lineage>
        <taxon>Eukaryota</taxon>
        <taxon>Viridiplantae</taxon>
        <taxon>Streptophyta</taxon>
        <taxon>Embryophyta</taxon>
        <taxon>Tracheophyta</taxon>
        <taxon>Spermatophyta</taxon>
        <taxon>Magnoliopsida</taxon>
        <taxon>eudicotyledons</taxon>
        <taxon>Gunneridae</taxon>
        <taxon>Pentapetalae</taxon>
        <taxon>asterids</taxon>
        <taxon>lamiids</taxon>
        <taxon>Lamiales</taxon>
        <taxon>Pedaliaceae</taxon>
        <taxon>Sesamum</taxon>
    </lineage>
</organism>
<dbReference type="PANTHER" id="PTHR10775">
    <property type="entry name" value="OS08G0208400 PROTEIN"/>
    <property type="match status" value="1"/>
</dbReference>
<dbReference type="EMBL" id="JACGWM010001513">
    <property type="protein sequence ID" value="KAL0292363.1"/>
    <property type="molecule type" value="Genomic_DNA"/>
</dbReference>
<sequence>MMVFNATGPSFFTSYHECVPDDGTRSVLVDVGTSSYVYGRGGPYDYDESGLADRFFNIVHAADQPLCDGCSVVAELVDIKADGHSSERIYDIISQWANRILPSDHTLPGDYYSTKKLIKNLGLPIEKIHAWTAGTRLLESETHTGRSPHMQSLVEGSICHPCNAEAWKHFDRMYLDFIEEPRNVWLGLSTDGSATHGFHDGAALMWTVNDLPASGMAFRWSTAGVMGCPICKDDTRVFHLQHASSGLVGMTGIPDSDSTRLVLGLEEPWQSHAHDGCSLDLANNVCVERYGCYKPYLVQLECVVRTMCSKKESVPYQYRDILDYENQEYIMDKPLPQTLSDGSSSEERETFERWHSDHRKV</sequence>
<reference evidence="2" key="2">
    <citation type="journal article" date="2024" name="Plant">
        <title>Genomic evolution and insights into agronomic trait innovations of Sesamum species.</title>
        <authorList>
            <person name="Miao H."/>
            <person name="Wang L."/>
            <person name="Qu L."/>
            <person name="Liu H."/>
            <person name="Sun Y."/>
            <person name="Le M."/>
            <person name="Wang Q."/>
            <person name="Wei S."/>
            <person name="Zheng Y."/>
            <person name="Lin W."/>
            <person name="Duan Y."/>
            <person name="Cao H."/>
            <person name="Xiong S."/>
            <person name="Wang X."/>
            <person name="Wei L."/>
            <person name="Li C."/>
            <person name="Ma Q."/>
            <person name="Ju M."/>
            <person name="Zhao R."/>
            <person name="Li G."/>
            <person name="Mu C."/>
            <person name="Tian Q."/>
            <person name="Mei H."/>
            <person name="Zhang T."/>
            <person name="Gao T."/>
            <person name="Zhang H."/>
        </authorList>
    </citation>
    <scope>NUCLEOTIDE SEQUENCE</scope>
    <source>
        <strain evidence="2">KEN8</strain>
    </source>
</reference>